<protein>
    <submittedName>
        <fullName evidence="1">Cytochrome P450</fullName>
    </submittedName>
</protein>
<accession>A0ACC1XVT5</accession>
<name>A0ACC1XVT5_MELAZ</name>
<comment type="caution">
    <text evidence="1">The sequence shown here is derived from an EMBL/GenBank/DDBJ whole genome shotgun (WGS) entry which is preliminary data.</text>
</comment>
<dbReference type="Proteomes" id="UP001164539">
    <property type="component" value="Chromosome 7"/>
</dbReference>
<dbReference type="EMBL" id="CM051400">
    <property type="protein sequence ID" value="KAJ4715541.1"/>
    <property type="molecule type" value="Genomic_DNA"/>
</dbReference>
<proteinExistence type="predicted"/>
<evidence type="ECO:0000313" key="1">
    <source>
        <dbReference type="EMBL" id="KAJ4715541.1"/>
    </source>
</evidence>
<reference evidence="1 2" key="1">
    <citation type="journal article" date="2023" name="Science">
        <title>Complex scaffold remodeling in plant triterpene biosynthesis.</title>
        <authorList>
            <person name="De La Pena R."/>
            <person name="Hodgson H."/>
            <person name="Liu J.C."/>
            <person name="Stephenson M.J."/>
            <person name="Martin A.C."/>
            <person name="Owen C."/>
            <person name="Harkess A."/>
            <person name="Leebens-Mack J."/>
            <person name="Jimenez L.E."/>
            <person name="Osbourn A."/>
            <person name="Sattely E.S."/>
        </authorList>
    </citation>
    <scope>NUCLEOTIDE SEQUENCE [LARGE SCALE GENOMIC DNA]</scope>
    <source>
        <strain evidence="2">cv. JPN11</strain>
        <tissue evidence="1">Leaf</tissue>
    </source>
</reference>
<keyword evidence="2" id="KW-1185">Reference proteome</keyword>
<sequence>MRIVLGLVPQALMALIGFFEILIIFPIVCFIFLFFFTRNNNGLPKNFPILGTLPEILLNTHRIYEWSTEMLEKSHCTFLLKGPWFSSMDILATVDPDNVHYIMNKNFSNFHKGPEFKQIFDVAGDGMFNVDSDSWKMQRKVAVALINHQSFRKFLVKTSYDMRFTFDSTCKTVTGFYPGCLSIEFPEVPFFKAMEDIEEVLLYRHLVPQSVWKLQRWLGFGLELKMKKAQITVDNELFEYIRRKKEESREGIMMKESEGVDLLTSYMNENNTMGLKSDDKFLRDTLFTFISAGRDTISSALTWFFLLLSRNPQVESKIREELESITPAENIRKRWLFDLHDLNNLVYLHGALCEALRLYPPVAFQHKSAVAADVLPSGHRVAPKTKILFLLYAMGRMKSIWGEDCLEFKPERWISENGRMKHEPSYKFLAFNAGPRTCLGKEVSFIQMKAVAANIIHNYEVQVVEGQSFSPNISIILHLKHGLMVRVRHRWVG</sequence>
<gene>
    <name evidence="1" type="ORF">OWV82_013885</name>
</gene>
<evidence type="ECO:0000313" key="2">
    <source>
        <dbReference type="Proteomes" id="UP001164539"/>
    </source>
</evidence>
<organism evidence="1 2">
    <name type="scientific">Melia azedarach</name>
    <name type="common">Chinaberry tree</name>
    <dbReference type="NCBI Taxonomy" id="155640"/>
    <lineage>
        <taxon>Eukaryota</taxon>
        <taxon>Viridiplantae</taxon>
        <taxon>Streptophyta</taxon>
        <taxon>Embryophyta</taxon>
        <taxon>Tracheophyta</taxon>
        <taxon>Spermatophyta</taxon>
        <taxon>Magnoliopsida</taxon>
        <taxon>eudicotyledons</taxon>
        <taxon>Gunneridae</taxon>
        <taxon>Pentapetalae</taxon>
        <taxon>rosids</taxon>
        <taxon>malvids</taxon>
        <taxon>Sapindales</taxon>
        <taxon>Meliaceae</taxon>
        <taxon>Melia</taxon>
    </lineage>
</organism>